<dbReference type="EMBL" id="QVNQ01000006">
    <property type="protein sequence ID" value="RFS83544.1"/>
    <property type="molecule type" value="Genomic_DNA"/>
</dbReference>
<evidence type="ECO:0000313" key="2">
    <source>
        <dbReference type="EMBL" id="RFS83544.1"/>
    </source>
</evidence>
<dbReference type="RefSeq" id="WP_117401375.1">
    <property type="nucleotide sequence ID" value="NZ_QVNQ01000006.1"/>
</dbReference>
<dbReference type="AlphaFoldDB" id="A0A372GDU9"/>
<reference evidence="2 3" key="1">
    <citation type="submission" date="2018-08" db="EMBL/GenBank/DDBJ databases">
        <title>Actinomadura spongicola sp. nov., isolated from marine sponge Leucetta chagosensis.</title>
        <authorList>
            <person name="Li L."/>
            <person name="Lin H.W."/>
        </authorList>
    </citation>
    <scope>NUCLEOTIDE SEQUENCE [LARGE SCALE GENOMIC DNA]</scope>
    <source>
        <strain evidence="2 3">LHW52907</strain>
    </source>
</reference>
<feature type="compositionally biased region" description="Basic and acidic residues" evidence="1">
    <location>
        <begin position="12"/>
        <end position="21"/>
    </location>
</feature>
<proteinExistence type="predicted"/>
<gene>
    <name evidence="2" type="ORF">D0T12_21145</name>
</gene>
<keyword evidence="3" id="KW-1185">Reference proteome</keyword>
<accession>A0A372GDU9</accession>
<feature type="region of interest" description="Disordered" evidence="1">
    <location>
        <begin position="1"/>
        <end position="21"/>
    </location>
</feature>
<protein>
    <submittedName>
        <fullName evidence="2">Uncharacterized protein</fullName>
    </submittedName>
</protein>
<evidence type="ECO:0000313" key="3">
    <source>
        <dbReference type="Proteomes" id="UP000262882"/>
    </source>
</evidence>
<dbReference type="OrthoDB" id="4537865at2"/>
<sequence>MGGPTGAPAPQRRQDAEPVREGRAATISAYAAAGGLIIAAASMVFTGCQTQLAREQATEAAEDQKKRQARLVNIWPEREFGLDRLSVMVSNRSREPIYNFRIYFTLGRKNTEPVAVRGWYSFPPCMQAIFDLGAIARSYPETAGRLRGPTLPRFDYGLTFVDVSGQAWHSRPGTSISSVAWLEPLHDGTRDPKLPNYLRENKPPLLEGPSLTVPGRAQPYVLAAPSTAAGCQAGAP</sequence>
<dbReference type="Proteomes" id="UP000262882">
    <property type="component" value="Unassembled WGS sequence"/>
</dbReference>
<organism evidence="2 3">
    <name type="scientific">Actinomadura spongiicola</name>
    <dbReference type="NCBI Taxonomy" id="2303421"/>
    <lineage>
        <taxon>Bacteria</taxon>
        <taxon>Bacillati</taxon>
        <taxon>Actinomycetota</taxon>
        <taxon>Actinomycetes</taxon>
        <taxon>Streptosporangiales</taxon>
        <taxon>Thermomonosporaceae</taxon>
        <taxon>Actinomadura</taxon>
    </lineage>
</organism>
<evidence type="ECO:0000256" key="1">
    <source>
        <dbReference type="SAM" id="MobiDB-lite"/>
    </source>
</evidence>
<name>A0A372GDU9_9ACTN</name>
<comment type="caution">
    <text evidence="2">The sequence shown here is derived from an EMBL/GenBank/DDBJ whole genome shotgun (WGS) entry which is preliminary data.</text>
</comment>